<evidence type="ECO:0000256" key="4">
    <source>
        <dbReference type="SAM" id="SignalP"/>
    </source>
</evidence>
<proteinExistence type="predicted"/>
<keyword evidence="6" id="KW-1185">Reference proteome</keyword>
<feature type="repeat" description="NHL" evidence="2">
    <location>
        <begin position="61"/>
        <end position="93"/>
    </location>
</feature>
<comment type="caution">
    <text evidence="5">The sequence shown here is derived from an EMBL/GenBank/DDBJ whole genome shotgun (WGS) entry which is preliminary data.</text>
</comment>
<dbReference type="Pfam" id="PF01436">
    <property type="entry name" value="NHL"/>
    <property type="match status" value="1"/>
</dbReference>
<sequence>MLLKKAILVLAVVSLLAIDAVPAAASAPYDSYTYNYYEDGVRIPAPFLPDRSVSGADLGVGDFVDPNDMYVTVDGQIYILDSGNRRIISLDKNWRLIREIAVFDNNGKEDGFANPGGIFVTEDKRIYVADTERQRIVVLTNEGDLVNIIENPASDILPRDFKFVPLKVTVDKANRVFVVVRGVFEGLMQFDENGAFIGYVGTINLTQNLWDKMWRLVATDAQKRQMRLYIPTEFVSVDIDQKGFVYSTNIDLETQKPVKRLNPSGQDVLKRFGRHPVVGDVRYRIFGNNAGPSKLVDIKVLGDGMYTVLDSFRGRLFTYNDEGELLYVFGGKGTQLGTFKTPVAVERVGDKLAVLDRGKNSIAVFKPTAFGRSVHQAVRLQYNGNDAESVKMWKEALRMNANYDIAYIGIGKAMLMEKKNKEALEYFKLGMQRKYYSVAYKRYRREVMKEYFGTFLTVLMAAVAALAAFRLTKRGRTRRAERREAGLY</sequence>
<gene>
    <name evidence="5" type="ORF">BG53_13745</name>
</gene>
<evidence type="ECO:0000313" key="5">
    <source>
        <dbReference type="EMBL" id="EXX90416.1"/>
    </source>
</evidence>
<feature type="transmembrane region" description="Helical" evidence="3">
    <location>
        <begin position="451"/>
        <end position="469"/>
    </location>
</feature>
<evidence type="ECO:0000256" key="1">
    <source>
        <dbReference type="ARBA" id="ARBA00022737"/>
    </source>
</evidence>
<dbReference type="Proteomes" id="UP000053750">
    <property type="component" value="Unassembled WGS sequence"/>
</dbReference>
<dbReference type="InterPro" id="IPR011042">
    <property type="entry name" value="6-blade_b-propeller_TolB-like"/>
</dbReference>
<dbReference type="GO" id="GO:0008270">
    <property type="term" value="F:zinc ion binding"/>
    <property type="evidence" value="ECO:0007669"/>
    <property type="project" value="UniProtKB-KW"/>
</dbReference>
<dbReference type="InterPro" id="IPR050952">
    <property type="entry name" value="TRIM-NHL_E3_ligases"/>
</dbReference>
<organism evidence="5 6">
    <name type="scientific">Paenibacillus darwinianus</name>
    <dbReference type="NCBI Taxonomy" id="1380763"/>
    <lineage>
        <taxon>Bacteria</taxon>
        <taxon>Bacillati</taxon>
        <taxon>Bacillota</taxon>
        <taxon>Bacilli</taxon>
        <taxon>Bacillales</taxon>
        <taxon>Paenibacillaceae</taxon>
        <taxon>Paenibacillus</taxon>
    </lineage>
</organism>
<evidence type="ECO:0000313" key="6">
    <source>
        <dbReference type="Proteomes" id="UP000053750"/>
    </source>
</evidence>
<feature type="repeat" description="NHL" evidence="2">
    <location>
        <begin position="100"/>
        <end position="142"/>
    </location>
</feature>
<keyword evidence="3" id="KW-0812">Transmembrane</keyword>
<feature type="signal peptide" evidence="4">
    <location>
        <begin position="1"/>
        <end position="25"/>
    </location>
</feature>
<dbReference type="EMBL" id="JFHU01000064">
    <property type="protein sequence ID" value="EXX90416.1"/>
    <property type="molecule type" value="Genomic_DNA"/>
</dbReference>
<dbReference type="Gene3D" id="2.120.10.30">
    <property type="entry name" value="TolB, C-terminal domain"/>
    <property type="match status" value="2"/>
</dbReference>
<feature type="chain" id="PRO_5040872362" description="Gluconolactonase" evidence="4">
    <location>
        <begin position="26"/>
        <end position="488"/>
    </location>
</feature>
<keyword evidence="4" id="KW-0732">Signal</keyword>
<dbReference type="InterPro" id="IPR011990">
    <property type="entry name" value="TPR-like_helical_dom_sf"/>
</dbReference>
<dbReference type="RefSeq" id="WP_036584490.1">
    <property type="nucleotide sequence ID" value="NZ_KK082171.1"/>
</dbReference>
<dbReference type="PANTHER" id="PTHR24104">
    <property type="entry name" value="E3 UBIQUITIN-PROTEIN LIGASE NHLRC1-RELATED"/>
    <property type="match status" value="1"/>
</dbReference>
<dbReference type="InterPro" id="IPR001258">
    <property type="entry name" value="NHL_repeat"/>
</dbReference>
<dbReference type="PANTHER" id="PTHR24104:SF25">
    <property type="entry name" value="PROTEIN LIN-41"/>
    <property type="match status" value="1"/>
</dbReference>
<accession>A0A9W5S2W3</accession>
<evidence type="ECO:0000256" key="3">
    <source>
        <dbReference type="SAM" id="Phobius"/>
    </source>
</evidence>
<evidence type="ECO:0000256" key="2">
    <source>
        <dbReference type="PROSITE-ProRule" id="PRU00504"/>
    </source>
</evidence>
<dbReference type="OrthoDB" id="9799230at2"/>
<keyword evidence="3" id="KW-1133">Transmembrane helix</keyword>
<evidence type="ECO:0008006" key="7">
    <source>
        <dbReference type="Google" id="ProtNLM"/>
    </source>
</evidence>
<dbReference type="PROSITE" id="PS51125">
    <property type="entry name" value="NHL"/>
    <property type="match status" value="2"/>
</dbReference>
<dbReference type="AlphaFoldDB" id="A0A9W5S2W3"/>
<dbReference type="SUPFAM" id="SSF101898">
    <property type="entry name" value="NHL repeat"/>
    <property type="match status" value="1"/>
</dbReference>
<dbReference type="SUPFAM" id="SSF48452">
    <property type="entry name" value="TPR-like"/>
    <property type="match status" value="1"/>
</dbReference>
<protein>
    <recommendedName>
        <fullName evidence="7">Gluconolactonase</fullName>
    </recommendedName>
</protein>
<reference evidence="5 6" key="1">
    <citation type="submission" date="2014-02" db="EMBL/GenBank/DDBJ databases">
        <title>Genome sequence of Paenibacillus darwinianus reveals adaptive mechanisms for survival in Antarctic soils.</title>
        <authorList>
            <person name="Dsouza M."/>
            <person name="Taylor M.W."/>
            <person name="Turner S.J."/>
            <person name="Aislabie J."/>
        </authorList>
    </citation>
    <scope>NUCLEOTIDE SEQUENCE [LARGE SCALE GENOMIC DNA]</scope>
    <source>
        <strain evidence="5 6">CE1</strain>
    </source>
</reference>
<name>A0A9W5S2W3_9BACL</name>
<keyword evidence="1" id="KW-0677">Repeat</keyword>
<keyword evidence="3" id="KW-0472">Membrane</keyword>